<proteinExistence type="predicted"/>
<protein>
    <submittedName>
        <fullName evidence="1">Uncharacterized protein</fullName>
    </submittedName>
</protein>
<dbReference type="Proteomes" id="UP000230055">
    <property type="component" value="Unassembled WGS sequence"/>
</dbReference>
<organism evidence="1 2">
    <name type="scientific">Candidatus Nealsonbacteria bacterium CG_4_10_14_0_8_um_filter_35_10</name>
    <dbReference type="NCBI Taxonomy" id="1974683"/>
    <lineage>
        <taxon>Bacteria</taxon>
        <taxon>Candidatus Nealsoniibacteriota</taxon>
    </lineage>
</organism>
<name>A0A2M7R8R6_9BACT</name>
<comment type="caution">
    <text evidence="1">The sequence shown here is derived from an EMBL/GenBank/DDBJ whole genome shotgun (WGS) entry which is preliminary data.</text>
</comment>
<dbReference type="EMBL" id="PFLX01000015">
    <property type="protein sequence ID" value="PIY90988.1"/>
    <property type="molecule type" value="Genomic_DNA"/>
</dbReference>
<gene>
    <name evidence="1" type="ORF">COY72_00645</name>
</gene>
<evidence type="ECO:0000313" key="1">
    <source>
        <dbReference type="EMBL" id="PIY90988.1"/>
    </source>
</evidence>
<accession>A0A2M7R8R6</accession>
<evidence type="ECO:0000313" key="2">
    <source>
        <dbReference type="Proteomes" id="UP000230055"/>
    </source>
</evidence>
<reference evidence="2" key="1">
    <citation type="submission" date="2017-09" db="EMBL/GenBank/DDBJ databases">
        <title>Depth-based differentiation of microbial function through sediment-hosted aquifers and enrichment of novel symbionts in the deep terrestrial subsurface.</title>
        <authorList>
            <person name="Probst A.J."/>
            <person name="Ladd B."/>
            <person name="Jarett J.K."/>
            <person name="Geller-Mcgrath D.E."/>
            <person name="Sieber C.M.K."/>
            <person name="Emerson J.B."/>
            <person name="Anantharaman K."/>
            <person name="Thomas B.C."/>
            <person name="Malmstrom R."/>
            <person name="Stieglmeier M."/>
            <person name="Klingl A."/>
            <person name="Woyke T."/>
            <person name="Ryan C.M."/>
            <person name="Banfield J.F."/>
        </authorList>
    </citation>
    <scope>NUCLEOTIDE SEQUENCE [LARGE SCALE GENOMIC DNA]</scope>
</reference>
<sequence>MTKFSIKFNLKEEGKIWLKFVGVANLLLEEIAARSIISRIEDENKKLKFPGALEECEEKRNSTFLILKRLRAFFI</sequence>
<dbReference type="AlphaFoldDB" id="A0A2M7R8R6"/>